<dbReference type="VEuPathDB" id="FungiDB:F503_04289"/>
<keyword evidence="2" id="KW-1185">Reference proteome</keyword>
<dbReference type="EMBL" id="KE148148">
    <property type="protein sequence ID" value="EPE08702.1"/>
    <property type="molecule type" value="Genomic_DNA"/>
</dbReference>
<dbReference type="OrthoDB" id="3202396at2759"/>
<name>S3C7E1_OPHP1</name>
<dbReference type="SUPFAM" id="SSF54909">
    <property type="entry name" value="Dimeric alpha+beta barrel"/>
    <property type="match status" value="1"/>
</dbReference>
<evidence type="ECO:0000313" key="1">
    <source>
        <dbReference type="EMBL" id="EPE08702.1"/>
    </source>
</evidence>
<gene>
    <name evidence="1" type="ORF">F503_04289</name>
</gene>
<evidence type="ECO:0000313" key="2">
    <source>
        <dbReference type="Proteomes" id="UP000016923"/>
    </source>
</evidence>
<dbReference type="HOGENOM" id="CLU_2038742_0_0_1"/>
<organism evidence="1 2">
    <name type="scientific">Ophiostoma piceae (strain UAMH 11346)</name>
    <name type="common">Sap stain fungus</name>
    <dbReference type="NCBI Taxonomy" id="1262450"/>
    <lineage>
        <taxon>Eukaryota</taxon>
        <taxon>Fungi</taxon>
        <taxon>Dikarya</taxon>
        <taxon>Ascomycota</taxon>
        <taxon>Pezizomycotina</taxon>
        <taxon>Sordariomycetes</taxon>
        <taxon>Sordariomycetidae</taxon>
        <taxon>Ophiostomatales</taxon>
        <taxon>Ophiostomataceae</taxon>
        <taxon>Ophiostoma</taxon>
    </lineage>
</organism>
<accession>S3C7E1</accession>
<protein>
    <submittedName>
        <fullName evidence="1">Uncharacterized protein</fullName>
    </submittedName>
</protein>
<dbReference type="InterPro" id="IPR025444">
    <property type="entry name" value="Monooxy_af470"/>
</dbReference>
<proteinExistence type="predicted"/>
<dbReference type="STRING" id="1262450.S3C7E1"/>
<dbReference type="InterPro" id="IPR011008">
    <property type="entry name" value="Dimeric_a/b-barrel"/>
</dbReference>
<dbReference type="eggNOG" id="ENOG502SKYH">
    <property type="taxonomic scope" value="Eukaryota"/>
</dbReference>
<sequence>MTSLFQATIAALEDDRTNSNNYGLIGANLFRGGERASNDTIFLVLYFDNVDGLQKFARSPVHKQAYRWLNENRRRYPHLSAFHETFCVPAGCFETLYINTAPILLGNTRSLTVRETLETCG</sequence>
<dbReference type="AlphaFoldDB" id="S3C7E1"/>
<dbReference type="Pfam" id="PF13826">
    <property type="entry name" value="Monooxy_af470-like"/>
    <property type="match status" value="1"/>
</dbReference>
<dbReference type="Proteomes" id="UP000016923">
    <property type="component" value="Unassembled WGS sequence"/>
</dbReference>
<reference evidence="1 2" key="1">
    <citation type="journal article" date="2013" name="BMC Genomics">
        <title>The genome and transcriptome of the pine saprophyte Ophiostoma piceae, and a comparison with the bark beetle-associated pine pathogen Grosmannia clavigera.</title>
        <authorList>
            <person name="Haridas S."/>
            <person name="Wang Y."/>
            <person name="Lim L."/>
            <person name="Massoumi Alamouti S."/>
            <person name="Jackman S."/>
            <person name="Docking R."/>
            <person name="Robertson G."/>
            <person name="Birol I."/>
            <person name="Bohlmann J."/>
            <person name="Breuil C."/>
        </authorList>
    </citation>
    <scope>NUCLEOTIDE SEQUENCE [LARGE SCALE GENOMIC DNA]</scope>
    <source>
        <strain evidence="1 2">UAMH 11346</strain>
    </source>
</reference>